<dbReference type="AlphaFoldDB" id="A0A9W9YSR0"/>
<evidence type="ECO:0000313" key="3">
    <source>
        <dbReference type="Proteomes" id="UP001163046"/>
    </source>
</evidence>
<feature type="region of interest" description="Disordered" evidence="1">
    <location>
        <begin position="126"/>
        <end position="174"/>
    </location>
</feature>
<protein>
    <submittedName>
        <fullName evidence="2">Uncharacterized protein</fullName>
    </submittedName>
</protein>
<comment type="caution">
    <text evidence="2">The sequence shown here is derived from an EMBL/GenBank/DDBJ whole genome shotgun (WGS) entry which is preliminary data.</text>
</comment>
<reference evidence="2" key="1">
    <citation type="submission" date="2023-01" db="EMBL/GenBank/DDBJ databases">
        <title>Genome assembly of the deep-sea coral Lophelia pertusa.</title>
        <authorList>
            <person name="Herrera S."/>
            <person name="Cordes E."/>
        </authorList>
    </citation>
    <scope>NUCLEOTIDE SEQUENCE</scope>
    <source>
        <strain evidence="2">USNM1676648</strain>
        <tissue evidence="2">Polyp</tissue>
    </source>
</reference>
<feature type="compositionally biased region" description="Basic and acidic residues" evidence="1">
    <location>
        <begin position="165"/>
        <end position="174"/>
    </location>
</feature>
<proteinExistence type="predicted"/>
<gene>
    <name evidence="2" type="ORF">OS493_014619</name>
</gene>
<dbReference type="Proteomes" id="UP001163046">
    <property type="component" value="Unassembled WGS sequence"/>
</dbReference>
<evidence type="ECO:0000256" key="1">
    <source>
        <dbReference type="SAM" id="MobiDB-lite"/>
    </source>
</evidence>
<name>A0A9W9YSR0_9CNID</name>
<dbReference type="EMBL" id="MU827308">
    <property type="protein sequence ID" value="KAJ7361968.1"/>
    <property type="molecule type" value="Genomic_DNA"/>
</dbReference>
<accession>A0A9W9YSR0</accession>
<sequence>MSSKTILIGLSIFRYGCEKSVHGRPSWEFAPYDRESERTRNFATWCKDVSSECCFNERAGECGVVRFTTQFFVLDKAKAIPIRIGSQTAWEAVRNDFVENKEKIVSKDYELHVKLIETTLLGRKRKVPSSTSTATAPSNLGEVSPSTSTADESAPPAKQKKDKKLRPGHERHRTETKAKIDLFKKIRSSEKCATEIKRSPEELKLWETFKTGRSLSTVFNFFRQYSTIQGKTIYL</sequence>
<evidence type="ECO:0000313" key="2">
    <source>
        <dbReference type="EMBL" id="KAJ7361968.1"/>
    </source>
</evidence>
<feature type="compositionally biased region" description="Low complexity" evidence="1">
    <location>
        <begin position="128"/>
        <end position="138"/>
    </location>
</feature>
<organism evidence="2 3">
    <name type="scientific">Desmophyllum pertusum</name>
    <dbReference type="NCBI Taxonomy" id="174260"/>
    <lineage>
        <taxon>Eukaryota</taxon>
        <taxon>Metazoa</taxon>
        <taxon>Cnidaria</taxon>
        <taxon>Anthozoa</taxon>
        <taxon>Hexacorallia</taxon>
        <taxon>Scleractinia</taxon>
        <taxon>Caryophylliina</taxon>
        <taxon>Caryophylliidae</taxon>
        <taxon>Desmophyllum</taxon>
    </lineage>
</organism>
<keyword evidence="3" id="KW-1185">Reference proteome</keyword>